<sequence length="150" mass="16713">MAKTLRVSSSTSKPRASRKEKGKGKATAEGYSGGDDESHEFEVKETKSGVRDDHGWEEMKGTQVQMARDLELSLMMQMRLFTTLLPRESLLVLPSLTFAGVTSSMPVPPTSASEPPFVSMTKPRDPVHEMESREEHVESEFDKDDDGYSE</sequence>
<dbReference type="AlphaFoldDB" id="A0ABC8R3M2"/>
<gene>
    <name evidence="2" type="ORF">ILEXP_LOCUS6999</name>
</gene>
<feature type="compositionally biased region" description="Polar residues" evidence="1">
    <location>
        <begin position="1"/>
        <end position="14"/>
    </location>
</feature>
<evidence type="ECO:0000313" key="2">
    <source>
        <dbReference type="EMBL" id="CAK9139606.1"/>
    </source>
</evidence>
<feature type="compositionally biased region" description="Basic and acidic residues" evidence="1">
    <location>
        <begin position="122"/>
        <end position="140"/>
    </location>
</feature>
<feature type="compositionally biased region" description="Basic and acidic residues" evidence="1">
    <location>
        <begin position="40"/>
        <end position="57"/>
    </location>
</feature>
<evidence type="ECO:0000313" key="3">
    <source>
        <dbReference type="Proteomes" id="UP001642360"/>
    </source>
</evidence>
<comment type="caution">
    <text evidence="2">The sequence shown here is derived from an EMBL/GenBank/DDBJ whole genome shotgun (WGS) entry which is preliminary data.</text>
</comment>
<feature type="region of interest" description="Disordered" evidence="1">
    <location>
        <begin position="1"/>
        <end position="57"/>
    </location>
</feature>
<dbReference type="EMBL" id="CAUOFW020000974">
    <property type="protein sequence ID" value="CAK9139606.1"/>
    <property type="molecule type" value="Genomic_DNA"/>
</dbReference>
<feature type="region of interest" description="Disordered" evidence="1">
    <location>
        <begin position="100"/>
        <end position="150"/>
    </location>
</feature>
<dbReference type="Proteomes" id="UP001642360">
    <property type="component" value="Unassembled WGS sequence"/>
</dbReference>
<organism evidence="2 3">
    <name type="scientific">Ilex paraguariensis</name>
    <name type="common">yerba mate</name>
    <dbReference type="NCBI Taxonomy" id="185542"/>
    <lineage>
        <taxon>Eukaryota</taxon>
        <taxon>Viridiplantae</taxon>
        <taxon>Streptophyta</taxon>
        <taxon>Embryophyta</taxon>
        <taxon>Tracheophyta</taxon>
        <taxon>Spermatophyta</taxon>
        <taxon>Magnoliopsida</taxon>
        <taxon>eudicotyledons</taxon>
        <taxon>Gunneridae</taxon>
        <taxon>Pentapetalae</taxon>
        <taxon>asterids</taxon>
        <taxon>campanulids</taxon>
        <taxon>Aquifoliales</taxon>
        <taxon>Aquifoliaceae</taxon>
        <taxon>Ilex</taxon>
    </lineage>
</organism>
<feature type="compositionally biased region" description="Basic residues" evidence="1">
    <location>
        <begin position="15"/>
        <end position="24"/>
    </location>
</feature>
<protein>
    <submittedName>
        <fullName evidence="2">Uncharacterized protein</fullName>
    </submittedName>
</protein>
<feature type="compositionally biased region" description="Polar residues" evidence="1">
    <location>
        <begin position="100"/>
        <end position="113"/>
    </location>
</feature>
<proteinExistence type="predicted"/>
<reference evidence="2 3" key="1">
    <citation type="submission" date="2024-02" db="EMBL/GenBank/DDBJ databases">
        <authorList>
            <person name="Vignale AGUSTIN F."/>
            <person name="Sosa J E."/>
            <person name="Modenutti C."/>
        </authorList>
    </citation>
    <scope>NUCLEOTIDE SEQUENCE [LARGE SCALE GENOMIC DNA]</scope>
</reference>
<evidence type="ECO:0000256" key="1">
    <source>
        <dbReference type="SAM" id="MobiDB-lite"/>
    </source>
</evidence>
<feature type="compositionally biased region" description="Acidic residues" evidence="1">
    <location>
        <begin position="141"/>
        <end position="150"/>
    </location>
</feature>
<name>A0ABC8R3M2_9AQUA</name>
<keyword evidence="3" id="KW-1185">Reference proteome</keyword>
<accession>A0ABC8R3M2</accession>